<dbReference type="InterPro" id="IPR048331">
    <property type="entry name" value="PcRGLX/YetA_3rd"/>
</dbReference>
<dbReference type="AlphaFoldDB" id="M3AXV2"/>
<dbReference type="OrthoDB" id="4798501at2759"/>
<reference evidence="4 5" key="1">
    <citation type="journal article" date="2012" name="PLoS Pathog.">
        <title>Diverse lifestyles and strategies of plant pathogenesis encoded in the genomes of eighteen Dothideomycetes fungi.</title>
        <authorList>
            <person name="Ohm R.A."/>
            <person name="Feau N."/>
            <person name="Henrissat B."/>
            <person name="Schoch C.L."/>
            <person name="Horwitz B.A."/>
            <person name="Barry K.W."/>
            <person name="Condon B.J."/>
            <person name="Copeland A.C."/>
            <person name="Dhillon B."/>
            <person name="Glaser F."/>
            <person name="Hesse C.N."/>
            <person name="Kosti I."/>
            <person name="LaButti K."/>
            <person name="Lindquist E.A."/>
            <person name="Lucas S."/>
            <person name="Salamov A.A."/>
            <person name="Bradshaw R.E."/>
            <person name="Ciuffetti L."/>
            <person name="Hamelin R.C."/>
            <person name="Kema G.H.J."/>
            <person name="Lawrence C."/>
            <person name="Scott J.A."/>
            <person name="Spatafora J.W."/>
            <person name="Turgeon B.G."/>
            <person name="de Wit P.J.G.M."/>
            <person name="Zhong S."/>
            <person name="Goodwin S.B."/>
            <person name="Grigoriev I.V."/>
        </authorList>
    </citation>
    <scope>NUCLEOTIDE SEQUENCE [LARGE SCALE GENOMIC DNA]</scope>
    <source>
        <strain evidence="4 5">CIRAD86</strain>
    </source>
</reference>
<keyword evidence="5" id="KW-1185">Reference proteome</keyword>
<evidence type="ECO:0000313" key="5">
    <source>
        <dbReference type="Proteomes" id="UP000016932"/>
    </source>
</evidence>
<dbReference type="InterPro" id="IPR048329">
    <property type="entry name" value="PcRGLX_1st"/>
</dbReference>
<dbReference type="GeneID" id="19335040"/>
<feature type="domain" description="PcRGLX/YetA-like central beta-sandwich" evidence="2">
    <location>
        <begin position="101"/>
        <end position="467"/>
    </location>
</feature>
<dbReference type="HOGENOM" id="CLU_005777_0_0_1"/>
<dbReference type="KEGG" id="pfj:MYCFIDRAFT_188828"/>
<organism evidence="4 5">
    <name type="scientific">Pseudocercospora fijiensis (strain CIRAD86)</name>
    <name type="common">Black leaf streak disease fungus</name>
    <name type="synonym">Mycosphaerella fijiensis</name>
    <dbReference type="NCBI Taxonomy" id="383855"/>
    <lineage>
        <taxon>Eukaryota</taxon>
        <taxon>Fungi</taxon>
        <taxon>Dikarya</taxon>
        <taxon>Ascomycota</taxon>
        <taxon>Pezizomycotina</taxon>
        <taxon>Dothideomycetes</taxon>
        <taxon>Dothideomycetidae</taxon>
        <taxon>Mycosphaerellales</taxon>
        <taxon>Mycosphaerellaceae</taxon>
        <taxon>Pseudocercospora</taxon>
    </lineage>
</organism>
<dbReference type="eggNOG" id="ENOG502R0W0">
    <property type="taxonomic scope" value="Eukaryota"/>
</dbReference>
<evidence type="ECO:0000259" key="2">
    <source>
        <dbReference type="Pfam" id="PF21345"/>
    </source>
</evidence>
<dbReference type="Pfam" id="PF21346">
    <property type="entry name" value="PcRGLX_3rd"/>
    <property type="match status" value="1"/>
</dbReference>
<dbReference type="Pfam" id="PF21345">
    <property type="entry name" value="PcRGLX_2nd"/>
    <property type="match status" value="1"/>
</dbReference>
<protein>
    <submittedName>
        <fullName evidence="4">Uncharacterized protein</fullName>
    </submittedName>
</protein>
<evidence type="ECO:0000259" key="1">
    <source>
        <dbReference type="Pfam" id="PF19501"/>
    </source>
</evidence>
<proteinExistence type="predicted"/>
<dbReference type="InterPro" id="IPR048330">
    <property type="entry name" value="PcRGLX/YetA_2nd"/>
</dbReference>
<evidence type="ECO:0000259" key="3">
    <source>
        <dbReference type="Pfam" id="PF21346"/>
    </source>
</evidence>
<dbReference type="InterPro" id="IPR045793">
    <property type="entry name" value="PcRGLX/YetA-like"/>
</dbReference>
<accession>M3AXV2</accession>
<sequence length="901" mass="100289">MERAGSRFGTSPQSITVKWLGQSPDYHAGTTFGLPWARGQHYANSTHFSSAGDLQSWITAYWPDDSIKWTGHAIPASEEIPDQYTITASTTLPSGNHSSPIIVAQSDNEVSVNTGKITATFAKTGSVFLRSIVTAAGKTVGENGSLVLHSQSGVANDIQTRTANNISYYNFESSVFNVTVDQGSSRTLITVRGNHTETSNGDHIPWLPFILRFYLYANSDAIRLIHSLVYDGNANSDFIAGIGIRFQVPLAGEEYYNRHIRLAGVDGGLLSEAVQGITGLRKDPGSKVRTAQFEGLETPDISTWDTRVSSRMQWVPTWNDYSLTQLSPDGFTLRKRTKAGQSWVKIPGSTRSGGLAYLGGATQGGLAVGLRDFWKRYPTGLDIRNAATDDGEIIVWIYSPSAEPLDLRPYHDGLGQDSYEEQLDALEITYEDYEPGFNTPYGIARTSELFIYAFDKTPSQDHLSTLTEHTNNPPVLFAEPDYIASTKAIGTYWAPPSNNPTALTARIESNLNFLNQFYQDQVEQRRWYGFLDFGDFMHTYDPDRHTWRYDIGGYAWDNSELSPSLFFWTSFLRTGRAAIYRFAEAETRHASEVDIYHIGKWKGLGTRHGIQHWSDSAKQARISNSQFHKFFFYLSGGDERIGEIFQESLDVDQTYETLDPNRKVRTTTPPSEEPKRAPISLGTDWSALAASWLIEYERLGPRWEEAKRKLHNTISGISTLKNGFVTGSAWYDSTDGTLSPPPTDPNNTKGIVAVSHLTAVFGLGEVIADIIEHFDPVDLPAGFEEVWLEYCYFYRAPAAEQVARYGESWGAEASLGQYHSRLLAFAAWRTGDRGLARRAWREFLEGDGLNSTGVWERRRWEGSVVLSPVDEVEGLSTNDVAGYGLAAVGNLGYVGGFLEDY</sequence>
<evidence type="ECO:0000313" key="4">
    <source>
        <dbReference type="EMBL" id="EME81963.1"/>
    </source>
</evidence>
<dbReference type="RefSeq" id="XP_007927456.1">
    <property type="nucleotide sequence ID" value="XM_007929265.1"/>
</dbReference>
<dbReference type="EMBL" id="KB446559">
    <property type="protein sequence ID" value="EME81963.1"/>
    <property type="molecule type" value="Genomic_DNA"/>
</dbReference>
<dbReference type="PANTHER" id="PTHR40081">
    <property type="entry name" value="CONCANAVALIN A-LIKE LECTIN/GLUCANASE"/>
    <property type="match status" value="1"/>
</dbReference>
<feature type="domain" description="PcRGLX/YetA-like N-terminal RIFT barrel" evidence="1">
    <location>
        <begin position="14"/>
        <end position="88"/>
    </location>
</feature>
<gene>
    <name evidence="4" type="ORF">MYCFIDRAFT_188828</name>
</gene>
<dbReference type="Proteomes" id="UP000016932">
    <property type="component" value="Unassembled WGS sequence"/>
</dbReference>
<dbReference type="PANTHER" id="PTHR40081:SF1">
    <property type="entry name" value="TAT PATHWAY SIGNAL SEQUENCE DOMAIN PROTEIN"/>
    <property type="match status" value="1"/>
</dbReference>
<dbReference type="Pfam" id="PF19501">
    <property type="entry name" value="PcRGLX_1st"/>
    <property type="match status" value="1"/>
</dbReference>
<feature type="domain" description="PcRGLX/YetA-like C-terminal alpha/alpha toroid" evidence="3">
    <location>
        <begin position="473"/>
        <end position="896"/>
    </location>
</feature>
<name>M3AXV2_PSEFD</name>
<dbReference type="VEuPathDB" id="FungiDB:MYCFIDRAFT_188828"/>